<keyword evidence="3" id="KW-1185">Reference proteome</keyword>
<dbReference type="Proteomes" id="UP000038040">
    <property type="component" value="Unplaced"/>
</dbReference>
<gene>
    <name evidence="1" type="ORF">DME_LOCUS4786</name>
</gene>
<dbReference type="EMBL" id="UYYG01001151">
    <property type="protein sequence ID" value="VDN54813.1"/>
    <property type="molecule type" value="Genomic_DNA"/>
</dbReference>
<evidence type="ECO:0000313" key="4">
    <source>
        <dbReference type="WBParaSite" id="DME_0000042601-mRNA-1"/>
    </source>
</evidence>
<dbReference type="WBParaSite" id="DME_0000042601-mRNA-1">
    <property type="protein sequence ID" value="DME_0000042601-mRNA-1"/>
    <property type="gene ID" value="DME_0000042601"/>
</dbReference>
<evidence type="ECO:0000313" key="3">
    <source>
        <dbReference type="Proteomes" id="UP000274756"/>
    </source>
</evidence>
<reference evidence="4" key="1">
    <citation type="submission" date="2017-02" db="UniProtKB">
        <authorList>
            <consortium name="WormBaseParasite"/>
        </authorList>
    </citation>
    <scope>IDENTIFICATION</scope>
</reference>
<protein>
    <submittedName>
        <fullName evidence="4">Dynein light chain</fullName>
    </submittedName>
</protein>
<accession>A0A0N4U1E9</accession>
<reference evidence="1 3" key="2">
    <citation type="submission" date="2018-11" db="EMBL/GenBank/DDBJ databases">
        <authorList>
            <consortium name="Pathogen Informatics"/>
        </authorList>
    </citation>
    <scope>NUCLEOTIDE SEQUENCE [LARGE SCALE GENOMIC DNA]</scope>
</reference>
<proteinExistence type="predicted"/>
<dbReference type="AlphaFoldDB" id="A0A0N4U1E9"/>
<evidence type="ECO:0000313" key="1">
    <source>
        <dbReference type="EMBL" id="VDN54813.1"/>
    </source>
</evidence>
<dbReference type="Proteomes" id="UP000274756">
    <property type="component" value="Unassembled WGS sequence"/>
</dbReference>
<organism evidence="2 4">
    <name type="scientific">Dracunculus medinensis</name>
    <name type="common">Guinea worm</name>
    <dbReference type="NCBI Taxonomy" id="318479"/>
    <lineage>
        <taxon>Eukaryota</taxon>
        <taxon>Metazoa</taxon>
        <taxon>Ecdysozoa</taxon>
        <taxon>Nematoda</taxon>
        <taxon>Chromadorea</taxon>
        <taxon>Rhabditida</taxon>
        <taxon>Spirurina</taxon>
        <taxon>Dracunculoidea</taxon>
        <taxon>Dracunculidae</taxon>
        <taxon>Dracunculus</taxon>
    </lineage>
</organism>
<evidence type="ECO:0000313" key="2">
    <source>
        <dbReference type="Proteomes" id="UP000038040"/>
    </source>
</evidence>
<name>A0A0N4U1E9_DRAME</name>
<sequence>MAPKKIATNKVVSANDVGPLTIEDLRMQLASINEKYEKQQGLILHLTRSIEVLTKPPNISTEQILQTIDEYFEKKEKEPCLVGINILEKSSDDETAIADRLLAKNIVAVAGI</sequence>